<dbReference type="Gene3D" id="3.30.2000.20">
    <property type="match status" value="1"/>
</dbReference>
<dbReference type="Pfam" id="PF13554">
    <property type="entry name" value="Phage_tail_terminator_5"/>
    <property type="match status" value="1"/>
</dbReference>
<sequence>MSHARARRAIEVKIAAWADALPVTVVYGADPADQPEDQVYLRAFLIPASTDCRYLNASELEYRGIYQVSIICPAGTPVSTPEQLVDQLSALFPVDSELSRAGFAGLVVRPVEQGPTITDTTTFMVPASFTYRGSAAP</sequence>
<dbReference type="AlphaFoldDB" id="A0AAU8LF29"/>
<organism evidence="1">
    <name type="scientific">Pseudomonas syringae CC1417</name>
    <dbReference type="NCBI Taxonomy" id="1357272"/>
    <lineage>
        <taxon>Bacteria</taxon>
        <taxon>Pseudomonadati</taxon>
        <taxon>Pseudomonadota</taxon>
        <taxon>Gammaproteobacteria</taxon>
        <taxon>Pseudomonadales</taxon>
        <taxon>Pseudomonadaceae</taxon>
        <taxon>Pseudomonas</taxon>
        <taxon>Pseudomonas syringae</taxon>
    </lineage>
</organism>
<evidence type="ECO:0000313" key="1">
    <source>
        <dbReference type="EMBL" id="XCN66839.1"/>
    </source>
</evidence>
<proteinExistence type="predicted"/>
<gene>
    <name evidence="1" type="ORF">N011_20470</name>
</gene>
<reference evidence="1" key="1">
    <citation type="journal article" date="2014" name="Genome Announc.">
        <title>Draft Genome Sequences of a Phylogenetically Diverse Suite of Pseudomonas syringae Strains from Multiple Source Populations.</title>
        <authorList>
            <person name="Baltrus D.A."/>
            <person name="Yourstone S."/>
            <person name="Lind A."/>
            <person name="Guilbaud C."/>
            <person name="Sands D.C."/>
            <person name="Jones C.D."/>
            <person name="Morris C.E."/>
            <person name="Dangl J.L."/>
        </authorList>
    </citation>
    <scope>NUCLEOTIDE SEQUENCE</scope>
    <source>
        <strain evidence="1">CC1417</strain>
    </source>
</reference>
<reference evidence="1" key="2">
    <citation type="submission" date="2024-07" db="EMBL/GenBank/DDBJ databases">
        <title>A complete genome sequence for Pseudomonas syringae CC1417.</title>
        <authorList>
            <person name="Baltrus D.A."/>
        </authorList>
    </citation>
    <scope>NUCLEOTIDE SEQUENCE</scope>
    <source>
        <strain evidence="1">CC1417</strain>
    </source>
</reference>
<accession>A0AAU8LF29</accession>
<protein>
    <submittedName>
        <fullName evidence="1">Phage tail terminator-like protein</fullName>
    </submittedName>
</protein>
<name>A0AAU8LF29_PSESX</name>
<dbReference type="EMBL" id="CP159362">
    <property type="protein sequence ID" value="XCN66839.1"/>
    <property type="molecule type" value="Genomic_DNA"/>
</dbReference>
<dbReference type="RefSeq" id="WP_024696149.1">
    <property type="nucleotide sequence ID" value="NZ_CP159362.1"/>
</dbReference>
<dbReference type="InterPro" id="IPR025395">
    <property type="entry name" value="Phage_tail_terminator-like"/>
</dbReference>